<protein>
    <recommendedName>
        <fullName evidence="3">PrcB C-terminal</fullName>
    </recommendedName>
</protein>
<reference evidence="1" key="1">
    <citation type="journal article" date="2014" name="Int. J. Syst. Evol. Microbiol.">
        <title>Complete genome sequence of Corynebacterium casei LMG S-19264T (=DSM 44701T), isolated from a smear-ripened cheese.</title>
        <authorList>
            <consortium name="US DOE Joint Genome Institute (JGI-PGF)"/>
            <person name="Walter F."/>
            <person name="Albersmeier A."/>
            <person name="Kalinowski J."/>
            <person name="Ruckert C."/>
        </authorList>
    </citation>
    <scope>NUCLEOTIDE SEQUENCE</scope>
    <source>
        <strain evidence="1">CGMCC 1.12506</strain>
    </source>
</reference>
<keyword evidence="2" id="KW-1185">Reference proteome</keyword>
<dbReference type="PROSITE" id="PS51257">
    <property type="entry name" value="PROKAR_LIPOPROTEIN"/>
    <property type="match status" value="1"/>
</dbReference>
<reference evidence="1" key="2">
    <citation type="submission" date="2020-09" db="EMBL/GenBank/DDBJ databases">
        <authorList>
            <person name="Sun Q."/>
            <person name="Zhou Y."/>
        </authorList>
    </citation>
    <scope>NUCLEOTIDE SEQUENCE</scope>
    <source>
        <strain evidence="1">CGMCC 1.12506</strain>
    </source>
</reference>
<dbReference type="RefSeq" id="WP_188361376.1">
    <property type="nucleotide sequence ID" value="NZ_BMFG01000003.1"/>
</dbReference>
<evidence type="ECO:0000313" key="1">
    <source>
        <dbReference type="EMBL" id="GGD20982.1"/>
    </source>
</evidence>
<evidence type="ECO:0000313" key="2">
    <source>
        <dbReference type="Proteomes" id="UP000625735"/>
    </source>
</evidence>
<comment type="caution">
    <text evidence="1">The sequence shown here is derived from an EMBL/GenBank/DDBJ whole genome shotgun (WGS) entry which is preliminary data.</text>
</comment>
<sequence>MKTKFQENKTKSILLGSKNLILIFAAIFSFLSCSNNDDEPFTPINIEFEVIGSGNLTSMEEITPGNIVINNQNDWNILINNMNSINSDTTNSFTTTTIDFQTHLIIAVFDEIRMNNGFLISVANIVENQNNLTVDVIQSNPGSIQSVITQPYQIVRIPITNKPIVFE</sequence>
<dbReference type="EMBL" id="BMFG01000003">
    <property type="protein sequence ID" value="GGD20982.1"/>
    <property type="molecule type" value="Genomic_DNA"/>
</dbReference>
<organism evidence="1 2">
    <name type="scientific">Flavobacterium orientale</name>
    <dbReference type="NCBI Taxonomy" id="1756020"/>
    <lineage>
        <taxon>Bacteria</taxon>
        <taxon>Pseudomonadati</taxon>
        <taxon>Bacteroidota</taxon>
        <taxon>Flavobacteriia</taxon>
        <taxon>Flavobacteriales</taxon>
        <taxon>Flavobacteriaceae</taxon>
        <taxon>Flavobacterium</taxon>
    </lineage>
</organism>
<dbReference type="AlphaFoldDB" id="A0A916XY67"/>
<proteinExistence type="predicted"/>
<gene>
    <name evidence="1" type="ORF">GCM10011343_09320</name>
</gene>
<accession>A0A916XY67</accession>
<name>A0A916XY67_9FLAO</name>
<evidence type="ECO:0008006" key="3">
    <source>
        <dbReference type="Google" id="ProtNLM"/>
    </source>
</evidence>
<dbReference type="Proteomes" id="UP000625735">
    <property type="component" value="Unassembled WGS sequence"/>
</dbReference>